<evidence type="ECO:0000313" key="1">
    <source>
        <dbReference type="EMBL" id="PHT58700.1"/>
    </source>
</evidence>
<reference evidence="1 2" key="1">
    <citation type="journal article" date="2017" name="Genome Biol.">
        <title>New reference genome sequences of hot pepper reveal the massive evolution of plant disease-resistance genes by retroduplication.</title>
        <authorList>
            <person name="Kim S."/>
            <person name="Park J."/>
            <person name="Yeom S.I."/>
            <person name="Kim Y.M."/>
            <person name="Seo E."/>
            <person name="Kim K.T."/>
            <person name="Kim M.S."/>
            <person name="Lee J.M."/>
            <person name="Cheong K."/>
            <person name="Shin H.S."/>
            <person name="Kim S.B."/>
            <person name="Han K."/>
            <person name="Lee J."/>
            <person name="Park M."/>
            <person name="Lee H.A."/>
            <person name="Lee H.Y."/>
            <person name="Lee Y."/>
            <person name="Oh S."/>
            <person name="Lee J.H."/>
            <person name="Choi E."/>
            <person name="Choi E."/>
            <person name="Lee S.E."/>
            <person name="Jeon J."/>
            <person name="Kim H."/>
            <person name="Choi G."/>
            <person name="Song H."/>
            <person name="Lee J."/>
            <person name="Lee S.C."/>
            <person name="Kwon J.K."/>
            <person name="Lee H.Y."/>
            <person name="Koo N."/>
            <person name="Hong Y."/>
            <person name="Kim R.W."/>
            <person name="Kang W.H."/>
            <person name="Huh J.H."/>
            <person name="Kang B.C."/>
            <person name="Yang T.J."/>
            <person name="Lee Y.H."/>
            <person name="Bennetzen J.L."/>
            <person name="Choi D."/>
        </authorList>
    </citation>
    <scope>NUCLEOTIDE SEQUENCE [LARGE SCALE GENOMIC DNA]</scope>
    <source>
        <strain evidence="2">cv. PBC81</strain>
    </source>
</reference>
<protein>
    <submittedName>
        <fullName evidence="1">Uncharacterized protein</fullName>
    </submittedName>
</protein>
<dbReference type="AlphaFoldDB" id="A0A2G2XMK0"/>
<evidence type="ECO:0000313" key="2">
    <source>
        <dbReference type="Proteomes" id="UP000224567"/>
    </source>
</evidence>
<dbReference type="OrthoDB" id="1304813at2759"/>
<reference evidence="2" key="2">
    <citation type="journal article" date="2017" name="J. Anim. Genet.">
        <title>Multiple reference genome sequences of hot pepper reveal the massive evolution of plant disease resistance genes by retroduplication.</title>
        <authorList>
            <person name="Kim S."/>
            <person name="Park J."/>
            <person name="Yeom S.-I."/>
            <person name="Kim Y.-M."/>
            <person name="Seo E."/>
            <person name="Kim K.-T."/>
            <person name="Kim M.-S."/>
            <person name="Lee J.M."/>
            <person name="Cheong K."/>
            <person name="Shin H.-S."/>
            <person name="Kim S.-B."/>
            <person name="Han K."/>
            <person name="Lee J."/>
            <person name="Park M."/>
            <person name="Lee H.-A."/>
            <person name="Lee H.-Y."/>
            <person name="Lee Y."/>
            <person name="Oh S."/>
            <person name="Lee J.H."/>
            <person name="Choi E."/>
            <person name="Choi E."/>
            <person name="Lee S.E."/>
            <person name="Jeon J."/>
            <person name="Kim H."/>
            <person name="Choi G."/>
            <person name="Song H."/>
            <person name="Lee J."/>
            <person name="Lee S.-C."/>
            <person name="Kwon J.-K."/>
            <person name="Lee H.-Y."/>
            <person name="Koo N."/>
            <person name="Hong Y."/>
            <person name="Kim R.W."/>
            <person name="Kang W.-H."/>
            <person name="Huh J.H."/>
            <person name="Kang B.-C."/>
            <person name="Yang T.-J."/>
            <person name="Lee Y.-H."/>
            <person name="Bennetzen J.L."/>
            <person name="Choi D."/>
        </authorList>
    </citation>
    <scope>NUCLEOTIDE SEQUENCE [LARGE SCALE GENOMIC DNA]</scope>
    <source>
        <strain evidence="2">cv. PBC81</strain>
    </source>
</reference>
<name>A0A2G2XMK0_CAPBA</name>
<dbReference type="EMBL" id="MLFT02000001">
    <property type="protein sequence ID" value="PHT58700.1"/>
    <property type="molecule type" value="Genomic_DNA"/>
</dbReference>
<proteinExistence type="predicted"/>
<sequence length="113" mass="12839">MSAFLWKKGCLQLERELVMKSWASIRTKLKGLTVNRVSSFKDDVEVILNVMSGMGADIFLLRNLLGSSFELGTSYNQARSTLVNKTAEIEKLEPHLKAKEYIELMLKEKDVKS</sequence>
<accession>A0A2G2XMK0</accession>
<comment type="caution">
    <text evidence="1">The sequence shown here is derived from an EMBL/GenBank/DDBJ whole genome shotgun (WGS) entry which is preliminary data.</text>
</comment>
<dbReference type="Proteomes" id="UP000224567">
    <property type="component" value="Unassembled WGS sequence"/>
</dbReference>
<keyword evidence="2" id="KW-1185">Reference proteome</keyword>
<gene>
    <name evidence="1" type="ORF">CQW23_01063</name>
</gene>
<organism evidence="1 2">
    <name type="scientific">Capsicum baccatum</name>
    <name type="common">Peruvian pepper</name>
    <dbReference type="NCBI Taxonomy" id="33114"/>
    <lineage>
        <taxon>Eukaryota</taxon>
        <taxon>Viridiplantae</taxon>
        <taxon>Streptophyta</taxon>
        <taxon>Embryophyta</taxon>
        <taxon>Tracheophyta</taxon>
        <taxon>Spermatophyta</taxon>
        <taxon>Magnoliopsida</taxon>
        <taxon>eudicotyledons</taxon>
        <taxon>Gunneridae</taxon>
        <taxon>Pentapetalae</taxon>
        <taxon>asterids</taxon>
        <taxon>lamiids</taxon>
        <taxon>Solanales</taxon>
        <taxon>Solanaceae</taxon>
        <taxon>Solanoideae</taxon>
        <taxon>Capsiceae</taxon>
        <taxon>Capsicum</taxon>
    </lineage>
</organism>